<accession>A0AA39Q893</accession>
<feature type="compositionally biased region" description="Polar residues" evidence="1">
    <location>
        <begin position="158"/>
        <end position="189"/>
    </location>
</feature>
<organism evidence="2 3">
    <name type="scientific">Armillaria luteobubalina</name>
    <dbReference type="NCBI Taxonomy" id="153913"/>
    <lineage>
        <taxon>Eukaryota</taxon>
        <taxon>Fungi</taxon>
        <taxon>Dikarya</taxon>
        <taxon>Basidiomycota</taxon>
        <taxon>Agaricomycotina</taxon>
        <taxon>Agaricomycetes</taxon>
        <taxon>Agaricomycetidae</taxon>
        <taxon>Agaricales</taxon>
        <taxon>Marasmiineae</taxon>
        <taxon>Physalacriaceae</taxon>
        <taxon>Armillaria</taxon>
    </lineage>
</organism>
<evidence type="ECO:0000256" key="1">
    <source>
        <dbReference type="SAM" id="MobiDB-lite"/>
    </source>
</evidence>
<protein>
    <submittedName>
        <fullName evidence="2">Uncharacterized protein</fullName>
    </submittedName>
</protein>
<feature type="compositionally biased region" description="Polar residues" evidence="1">
    <location>
        <begin position="227"/>
        <end position="239"/>
    </location>
</feature>
<keyword evidence="3" id="KW-1185">Reference proteome</keyword>
<feature type="region of interest" description="Disordered" evidence="1">
    <location>
        <begin position="84"/>
        <end position="114"/>
    </location>
</feature>
<evidence type="ECO:0000313" key="3">
    <source>
        <dbReference type="Proteomes" id="UP001175228"/>
    </source>
</evidence>
<sequence>MFNKSPDIQILQHLEGPKYCTEIFYANDSQITAKDATAYRQKRSFRQNFHCVSTFEDSMLHPPGPPSVWHSQAQENSHMFHSQVNHSNFSSTGSAFPMHEGIPTPSEDEDEDELLQAEQFEEDDDPDADLDYQDHLVSLSHPPIVTAGFPDEEEVDELQSSPVAPPQATGNPNGQGHVNISQNEDSQLEGQAPALQFPGIPPRIDFHERGGAQALRPNSARPDILKQSSLHPRQQQFRPSSAAAAMSSHSMPQTSSTTTHSGYLAEVHPAHQRPPSRKSITLNVSNSKPAVTTAVAVSIPIQSVQQPHLSGSNIAPPSSVHLSMHPRPSSAVSAPVNQVTAPSATERLPLLVPTPVQASPLDNLPAIHSDITSDHPTGLLDVPNIVNIEGKQQRHDRLSAEALASIKNASSKIWNIIHETTSMDSAVTADQIINHAFPTQLGAHKMTYWNIYLAKYKAEHPDESWDQDRVQQCYLSFKDSYPNDEWKAILDEYVKIMDLDAGFMTRGKHQMIFKNTFNELSKQLNYNAHRNGFEGILALVGANPTNDGPSMIAFHETELAQGFADQKLLLKSNWTATHLRAYVQNKKSDTVINLHRLGPDAIEADYNNLPYVPPSNAATVNHNETTDSNTNMPYVPFKILKPNNAKSAQMSCSVNLSAMMAHYNVPMCMQVPPNTSEGYPDYRSCPWKRLGKALQERNLLLTGWPPSLPLPIKDKDDGTYLSKGSSSLTDSQRVCLAKAVEEGEIKIASMKHLQSLSYQS</sequence>
<feature type="region of interest" description="Disordered" evidence="1">
    <location>
        <begin position="152"/>
        <end position="199"/>
    </location>
</feature>
<dbReference type="Proteomes" id="UP001175228">
    <property type="component" value="Unassembled WGS sequence"/>
</dbReference>
<feature type="region of interest" description="Disordered" evidence="1">
    <location>
        <begin position="227"/>
        <end position="259"/>
    </location>
</feature>
<dbReference type="EMBL" id="JAUEPU010000011">
    <property type="protein sequence ID" value="KAK0498093.1"/>
    <property type="molecule type" value="Genomic_DNA"/>
</dbReference>
<evidence type="ECO:0000313" key="2">
    <source>
        <dbReference type="EMBL" id="KAK0498093.1"/>
    </source>
</evidence>
<comment type="caution">
    <text evidence="2">The sequence shown here is derived from an EMBL/GenBank/DDBJ whole genome shotgun (WGS) entry which is preliminary data.</text>
</comment>
<name>A0AA39Q893_9AGAR</name>
<feature type="compositionally biased region" description="Polar residues" evidence="1">
    <location>
        <begin position="84"/>
        <end position="94"/>
    </location>
</feature>
<proteinExistence type="predicted"/>
<reference evidence="2" key="1">
    <citation type="submission" date="2023-06" db="EMBL/GenBank/DDBJ databases">
        <authorList>
            <consortium name="Lawrence Berkeley National Laboratory"/>
            <person name="Ahrendt S."/>
            <person name="Sahu N."/>
            <person name="Indic B."/>
            <person name="Wong-Bajracharya J."/>
            <person name="Merenyi Z."/>
            <person name="Ke H.-M."/>
            <person name="Monk M."/>
            <person name="Kocsube S."/>
            <person name="Drula E."/>
            <person name="Lipzen A."/>
            <person name="Balint B."/>
            <person name="Henrissat B."/>
            <person name="Andreopoulos B."/>
            <person name="Martin F.M."/>
            <person name="Harder C.B."/>
            <person name="Rigling D."/>
            <person name="Ford K.L."/>
            <person name="Foster G.D."/>
            <person name="Pangilinan J."/>
            <person name="Papanicolaou A."/>
            <person name="Barry K."/>
            <person name="LaButti K."/>
            <person name="Viragh M."/>
            <person name="Koriabine M."/>
            <person name="Yan M."/>
            <person name="Riley R."/>
            <person name="Champramary S."/>
            <person name="Plett K.L."/>
            <person name="Tsai I.J."/>
            <person name="Slot J."/>
            <person name="Sipos G."/>
            <person name="Plett J."/>
            <person name="Nagy L.G."/>
            <person name="Grigoriev I.V."/>
        </authorList>
    </citation>
    <scope>NUCLEOTIDE SEQUENCE</scope>
    <source>
        <strain evidence="2">HWK02</strain>
    </source>
</reference>
<gene>
    <name evidence="2" type="ORF">EDD18DRAFT_1103707</name>
</gene>
<feature type="compositionally biased region" description="Low complexity" evidence="1">
    <location>
        <begin position="240"/>
        <end position="251"/>
    </location>
</feature>
<dbReference type="AlphaFoldDB" id="A0AA39Q893"/>